<accession>A0A7U3YCW9</accession>
<reference evidence="1" key="1">
    <citation type="submission" date="2010-10" db="EMBL/GenBank/DDBJ databases">
        <title>Complete sequence of chromosome of Geobacillus sp. Y4.1MC1.</title>
        <authorList>
            <consortium name="US DOE Joint Genome Institute"/>
            <person name="Lucas S."/>
            <person name="Copeland A."/>
            <person name="Lapidus A."/>
            <person name="Cheng J.-F."/>
            <person name="Bruce D."/>
            <person name="Goodwin L."/>
            <person name="Pitluck S."/>
            <person name="Chertkov O."/>
            <person name="Zhang X."/>
            <person name="Detter J.C."/>
            <person name="Han C."/>
            <person name="Tapia R."/>
            <person name="Land M."/>
            <person name="Hauser L."/>
            <person name="Jeffries C."/>
            <person name="Kyrpides N."/>
            <person name="Ivanova N."/>
            <person name="Ovchinnikova G."/>
            <person name="Brumm P."/>
            <person name="Mead D."/>
            <person name="Woyke T."/>
        </authorList>
    </citation>
    <scope>NUCLEOTIDE SEQUENCE [LARGE SCALE GENOMIC DNA]</scope>
    <source>
        <strain evidence="1">Y4.1MC1</strain>
    </source>
</reference>
<evidence type="ECO:0000313" key="1">
    <source>
        <dbReference type="EMBL" id="ADP73514.1"/>
    </source>
</evidence>
<proteinExistence type="predicted"/>
<organism evidence="1">
    <name type="scientific">Geobacillus sp. (strain Y4.1MC1)</name>
    <dbReference type="NCBI Taxonomy" id="581103"/>
    <lineage>
        <taxon>Bacteria</taxon>
        <taxon>Bacillati</taxon>
        <taxon>Bacillota</taxon>
        <taxon>Bacilli</taxon>
        <taxon>Bacillales</taxon>
        <taxon>Anoxybacillaceae</taxon>
        <taxon>Geobacillus</taxon>
    </lineage>
</organism>
<dbReference type="EMBL" id="CP002293">
    <property type="protein sequence ID" value="ADP73514.1"/>
    <property type="molecule type" value="Genomic_DNA"/>
</dbReference>
<dbReference type="AlphaFoldDB" id="A0A7U3YCW9"/>
<gene>
    <name evidence="1" type="ORF">GY4MC1_0695</name>
</gene>
<dbReference type="KEGG" id="gmc:GY4MC1_0695"/>
<protein>
    <submittedName>
        <fullName evidence="1">Uncharacterized protein</fullName>
    </submittedName>
</protein>
<name>A0A7U3YCW9_GEOS0</name>
<sequence length="78" mass="8734">MIFWIPNSCNRYGNTATSFLVNHPFAKTQPSLQLSAELQAFMECCIKNYTIHSVEEKQARSSGKCPAKYVFQGGSNNV</sequence>